<dbReference type="InParanoid" id="A0A084QEN5"/>
<protein>
    <submittedName>
        <fullName evidence="2">Uncharacterized protein</fullName>
    </submittedName>
</protein>
<dbReference type="OrthoDB" id="10301627at2759"/>
<dbReference type="HOGENOM" id="CLU_973776_0_0_1"/>
<gene>
    <name evidence="2" type="ORF">S40285_10414</name>
</gene>
<feature type="region of interest" description="Disordered" evidence="1">
    <location>
        <begin position="244"/>
        <end position="290"/>
    </location>
</feature>
<reference evidence="2 3" key="1">
    <citation type="journal article" date="2014" name="BMC Genomics">
        <title>Comparative genome sequencing reveals chemotype-specific gene clusters in the toxigenic black mold Stachybotrys.</title>
        <authorList>
            <person name="Semeiks J."/>
            <person name="Borek D."/>
            <person name="Otwinowski Z."/>
            <person name="Grishin N.V."/>
        </authorList>
    </citation>
    <scope>NUCLEOTIDE SEQUENCE [LARGE SCALE GENOMIC DNA]</scope>
    <source>
        <strain evidence="2 3">IBT 40285</strain>
    </source>
</reference>
<evidence type="ECO:0000256" key="1">
    <source>
        <dbReference type="SAM" id="MobiDB-lite"/>
    </source>
</evidence>
<dbReference type="AlphaFoldDB" id="A0A084QEN5"/>
<evidence type="ECO:0000313" key="2">
    <source>
        <dbReference type="EMBL" id="KFA62420.1"/>
    </source>
</evidence>
<proteinExistence type="predicted"/>
<evidence type="ECO:0000313" key="3">
    <source>
        <dbReference type="Proteomes" id="UP000028524"/>
    </source>
</evidence>
<organism evidence="2 3">
    <name type="scientific">Stachybotrys chlorohalonatus (strain IBT 40285)</name>
    <dbReference type="NCBI Taxonomy" id="1283841"/>
    <lineage>
        <taxon>Eukaryota</taxon>
        <taxon>Fungi</taxon>
        <taxon>Dikarya</taxon>
        <taxon>Ascomycota</taxon>
        <taxon>Pezizomycotina</taxon>
        <taxon>Sordariomycetes</taxon>
        <taxon>Hypocreomycetidae</taxon>
        <taxon>Hypocreales</taxon>
        <taxon>Stachybotryaceae</taxon>
        <taxon>Stachybotrys</taxon>
    </lineage>
</organism>
<keyword evidence="3" id="KW-1185">Reference proteome</keyword>
<accession>A0A084QEN5</accession>
<dbReference type="Proteomes" id="UP000028524">
    <property type="component" value="Unassembled WGS sequence"/>
</dbReference>
<name>A0A084QEN5_STAC4</name>
<dbReference type="EMBL" id="KL660797">
    <property type="protein sequence ID" value="KFA62420.1"/>
    <property type="molecule type" value="Genomic_DNA"/>
</dbReference>
<sequence>MRLQPFGHVPGRTIVIRIYPHRDTSRGWGFCCTNRQQLLDNPPEQASTHLNTLRDIERELGLDDVPLSYSRDLVVVTGYKEGYRAWIGNPTKPELPNTLVLFLNSFRFLALPGWEVDYFLADFWMQDRSWSPDPWYNLEERRRWRELNPTYQDRLMKQPIPVAMDRRRYTVVLPDFRDGAILQGPIELFRCHDERFIEIGDPDLTLDWMEYYDNANNAAKARGQRIRKLVFGLRHAEKDDNLLDNVKEQEADDENTNADVDSDIYVYEDDEGDYEYDGEDEYSEEGHGGN</sequence>
<feature type="compositionally biased region" description="Acidic residues" evidence="1">
    <location>
        <begin position="250"/>
        <end position="283"/>
    </location>
</feature>